<evidence type="ECO:0000256" key="10">
    <source>
        <dbReference type="SAM" id="SignalP"/>
    </source>
</evidence>
<evidence type="ECO:0000313" key="13">
    <source>
        <dbReference type="EMBL" id="KAH6595060.1"/>
    </source>
</evidence>
<feature type="domain" description="Protein kinase" evidence="11">
    <location>
        <begin position="85"/>
        <end position="372"/>
    </location>
</feature>
<evidence type="ECO:0000256" key="7">
    <source>
        <dbReference type="ARBA" id="ARBA00022840"/>
    </source>
</evidence>
<dbReference type="InterPro" id="IPR011009">
    <property type="entry name" value="Kinase-like_dom_sf"/>
</dbReference>
<dbReference type="PROSITE" id="PS50011">
    <property type="entry name" value="PROTEIN_KINASE_DOM"/>
    <property type="match status" value="1"/>
</dbReference>
<dbReference type="EC" id="2.7.11.1" evidence="2"/>
<evidence type="ECO:0000256" key="4">
    <source>
        <dbReference type="ARBA" id="ARBA00022679"/>
    </source>
</evidence>
<organism evidence="13 14">
    <name type="scientific">Batrachochytrium salamandrivorans</name>
    <dbReference type="NCBI Taxonomy" id="1357716"/>
    <lineage>
        <taxon>Eukaryota</taxon>
        <taxon>Fungi</taxon>
        <taxon>Fungi incertae sedis</taxon>
        <taxon>Chytridiomycota</taxon>
        <taxon>Chytridiomycota incertae sedis</taxon>
        <taxon>Chytridiomycetes</taxon>
        <taxon>Rhizophydiales</taxon>
        <taxon>Rhizophydiales incertae sedis</taxon>
        <taxon>Batrachochytrium</taxon>
    </lineage>
</organism>
<dbReference type="Gene3D" id="1.10.510.10">
    <property type="entry name" value="Transferase(Phosphotransferase) domain 1"/>
    <property type="match status" value="1"/>
</dbReference>
<sequence>MASLYCSVVFLLSVATIQVQGGKNDQNQPESQLPTLHADSPFARPKLLRPTCMRKSNSKPYLQIQENDDHLLFTECEDMYLQLKYKYVKKPSMGMHSSYLQLATKKSDGSKVLLKTIEKEYVIFYSFESTSPSELHGAEVSAIYGKYAGEKCMSPRPQNSVLPFEIEMQKYLSQDGYGSPHVPRVIDYVVTESTYVLVMEYPGEEWMALDEYTTEHGKFSADEVRFITKEVMTALLSLKNLGVAHGSVAGENVLYNKKTGGVKLMNFGFSGLLEGWNQGNSASGSSKDESDSWGTEKGDTRDIGQFMYHLLTSKDPYNNQAVQKDVAKKLGESLENPESQSAIDAVDLVTILFDKKSSKMTSLEDILGHPFFTHQ</sequence>
<comment type="catalytic activity">
    <reaction evidence="9">
        <text>L-seryl-[protein] + ATP = O-phospho-L-seryl-[protein] + ADP + H(+)</text>
        <dbReference type="Rhea" id="RHEA:17989"/>
        <dbReference type="Rhea" id="RHEA-COMP:9863"/>
        <dbReference type="Rhea" id="RHEA-COMP:11604"/>
        <dbReference type="ChEBI" id="CHEBI:15378"/>
        <dbReference type="ChEBI" id="CHEBI:29999"/>
        <dbReference type="ChEBI" id="CHEBI:30616"/>
        <dbReference type="ChEBI" id="CHEBI:83421"/>
        <dbReference type="ChEBI" id="CHEBI:456216"/>
        <dbReference type="EC" id="2.7.11.1"/>
    </reaction>
</comment>
<evidence type="ECO:0000256" key="9">
    <source>
        <dbReference type="ARBA" id="ARBA00048679"/>
    </source>
</evidence>
<dbReference type="PANTHER" id="PTHR22984">
    <property type="entry name" value="SERINE/THREONINE-PROTEIN KINASE PIM"/>
    <property type="match status" value="1"/>
</dbReference>
<keyword evidence="10" id="KW-0732">Signal</keyword>
<keyword evidence="4" id="KW-0808">Transferase</keyword>
<evidence type="ECO:0000256" key="5">
    <source>
        <dbReference type="ARBA" id="ARBA00022741"/>
    </source>
</evidence>
<accession>A0ABQ8FBA1</accession>
<protein>
    <recommendedName>
        <fullName evidence="2">non-specific serine/threonine protein kinase</fullName>
        <ecNumber evidence="2">2.7.11.1</ecNumber>
    </recommendedName>
</protein>
<dbReference type="EMBL" id="JAFCIX010000314">
    <property type="protein sequence ID" value="KAH6595060.1"/>
    <property type="molecule type" value="Genomic_DNA"/>
</dbReference>
<keyword evidence="14" id="KW-1185">Reference proteome</keyword>
<keyword evidence="3" id="KW-0723">Serine/threonine-protein kinase</keyword>
<gene>
    <name evidence="12" type="ORF">BASA50_006131</name>
    <name evidence="13" type="ORF">BASA50_006136</name>
</gene>
<name>A0ABQ8FBA1_9FUNG</name>
<evidence type="ECO:0000256" key="3">
    <source>
        <dbReference type="ARBA" id="ARBA00022527"/>
    </source>
</evidence>
<dbReference type="SMART" id="SM00220">
    <property type="entry name" value="S_TKc"/>
    <property type="match status" value="1"/>
</dbReference>
<evidence type="ECO:0000256" key="8">
    <source>
        <dbReference type="ARBA" id="ARBA00047899"/>
    </source>
</evidence>
<comment type="catalytic activity">
    <reaction evidence="8">
        <text>L-threonyl-[protein] + ATP = O-phospho-L-threonyl-[protein] + ADP + H(+)</text>
        <dbReference type="Rhea" id="RHEA:46608"/>
        <dbReference type="Rhea" id="RHEA-COMP:11060"/>
        <dbReference type="Rhea" id="RHEA-COMP:11605"/>
        <dbReference type="ChEBI" id="CHEBI:15378"/>
        <dbReference type="ChEBI" id="CHEBI:30013"/>
        <dbReference type="ChEBI" id="CHEBI:30616"/>
        <dbReference type="ChEBI" id="CHEBI:61977"/>
        <dbReference type="ChEBI" id="CHEBI:456216"/>
        <dbReference type="EC" id="2.7.11.1"/>
    </reaction>
</comment>
<evidence type="ECO:0000313" key="12">
    <source>
        <dbReference type="EMBL" id="KAH6595055.1"/>
    </source>
</evidence>
<evidence type="ECO:0000256" key="6">
    <source>
        <dbReference type="ARBA" id="ARBA00022777"/>
    </source>
</evidence>
<dbReference type="PANTHER" id="PTHR22984:SF25">
    <property type="entry name" value="PROTEIN KINASE DOMAIN-CONTAINING PROTEIN"/>
    <property type="match status" value="1"/>
</dbReference>
<keyword evidence="6" id="KW-0418">Kinase</keyword>
<keyword evidence="7" id="KW-0067">ATP-binding</keyword>
<evidence type="ECO:0000256" key="1">
    <source>
        <dbReference type="ARBA" id="ARBA00004340"/>
    </source>
</evidence>
<dbReference type="Pfam" id="PF00069">
    <property type="entry name" value="Pkinase"/>
    <property type="match status" value="1"/>
</dbReference>
<feature type="chain" id="PRO_5045031077" description="non-specific serine/threonine protein kinase" evidence="10">
    <location>
        <begin position="22"/>
        <end position="375"/>
    </location>
</feature>
<reference evidence="13 14" key="1">
    <citation type="submission" date="2021-02" db="EMBL/GenBank/DDBJ databases">
        <title>Variation within the Batrachochytrium salamandrivorans European outbreak.</title>
        <authorList>
            <person name="Kelly M."/>
            <person name="Pasmans F."/>
            <person name="Shea T.P."/>
            <person name="Munoz J.F."/>
            <person name="Carranza S."/>
            <person name="Cuomo C.A."/>
            <person name="Martel A."/>
        </authorList>
    </citation>
    <scope>NUCLEOTIDE SEQUENCE [LARGE SCALE GENOMIC DNA]</scope>
    <source>
        <strain evidence="13 14">AMFP18/2</strain>
    </source>
</reference>
<dbReference type="InterPro" id="IPR000719">
    <property type="entry name" value="Prot_kinase_dom"/>
</dbReference>
<evidence type="ECO:0000259" key="11">
    <source>
        <dbReference type="PROSITE" id="PS50011"/>
    </source>
</evidence>
<keyword evidence="5" id="KW-0547">Nucleotide-binding</keyword>
<dbReference type="SUPFAM" id="SSF56112">
    <property type="entry name" value="Protein kinase-like (PK-like)"/>
    <property type="match status" value="1"/>
</dbReference>
<dbReference type="Proteomes" id="UP001648503">
    <property type="component" value="Unassembled WGS sequence"/>
</dbReference>
<comment type="subcellular location">
    <subcellularLocation>
        <location evidence="1">Host cell</location>
    </subcellularLocation>
</comment>
<dbReference type="InterPro" id="IPR051138">
    <property type="entry name" value="PIM_Ser/Thr_kinase"/>
</dbReference>
<feature type="signal peptide" evidence="10">
    <location>
        <begin position="1"/>
        <end position="21"/>
    </location>
</feature>
<comment type="caution">
    <text evidence="13">The sequence shown here is derived from an EMBL/GenBank/DDBJ whole genome shotgun (WGS) entry which is preliminary data.</text>
</comment>
<evidence type="ECO:0000256" key="2">
    <source>
        <dbReference type="ARBA" id="ARBA00012513"/>
    </source>
</evidence>
<evidence type="ECO:0000313" key="14">
    <source>
        <dbReference type="Proteomes" id="UP001648503"/>
    </source>
</evidence>
<proteinExistence type="predicted"/>
<dbReference type="EMBL" id="JAFCIX010000314">
    <property type="protein sequence ID" value="KAH6595055.1"/>
    <property type="molecule type" value="Genomic_DNA"/>
</dbReference>